<dbReference type="STRING" id="260086.SAMN05216207_102012"/>
<dbReference type="SUPFAM" id="SSF81301">
    <property type="entry name" value="Nucleotidyltransferase"/>
    <property type="match status" value="1"/>
</dbReference>
<keyword evidence="2" id="KW-0808">Transferase</keyword>
<feature type="domain" description="Polymerase beta nucleotidyltransferase" evidence="1">
    <location>
        <begin position="13"/>
        <end position="99"/>
    </location>
</feature>
<dbReference type="Gene3D" id="3.30.460.10">
    <property type="entry name" value="Beta Polymerase, domain 2"/>
    <property type="match status" value="1"/>
</dbReference>
<dbReference type="AlphaFoldDB" id="A0A1I5BC22"/>
<evidence type="ECO:0000259" key="1">
    <source>
        <dbReference type="Pfam" id="PF18765"/>
    </source>
</evidence>
<reference evidence="2 3" key="1">
    <citation type="submission" date="2016-10" db="EMBL/GenBank/DDBJ databases">
        <authorList>
            <person name="de Groot N.N."/>
        </authorList>
    </citation>
    <scope>NUCLEOTIDE SEQUENCE [LARGE SCALE GENOMIC DNA]</scope>
    <source>
        <strain evidence="2 3">CGMCC 4.1877</strain>
    </source>
</reference>
<dbReference type="EMBL" id="FOUY01000020">
    <property type="protein sequence ID" value="SFN72190.1"/>
    <property type="molecule type" value="Genomic_DNA"/>
</dbReference>
<dbReference type="PANTHER" id="PTHR43852:SF3">
    <property type="entry name" value="NUCLEOTIDYLTRANSFERASE"/>
    <property type="match status" value="1"/>
</dbReference>
<dbReference type="PANTHER" id="PTHR43852">
    <property type="entry name" value="NUCLEOTIDYLTRANSFERASE"/>
    <property type="match status" value="1"/>
</dbReference>
<dbReference type="InterPro" id="IPR052930">
    <property type="entry name" value="TA_antitoxin_MntA"/>
</dbReference>
<dbReference type="NCBIfam" id="NF047752">
    <property type="entry name" value="MntA_antitoxin"/>
    <property type="match status" value="1"/>
</dbReference>
<keyword evidence="3" id="KW-1185">Reference proteome</keyword>
<dbReference type="Pfam" id="PF18765">
    <property type="entry name" value="Polbeta"/>
    <property type="match status" value="1"/>
</dbReference>
<dbReference type="Proteomes" id="UP000199614">
    <property type="component" value="Unassembled WGS sequence"/>
</dbReference>
<dbReference type="GO" id="GO:0016740">
    <property type="term" value="F:transferase activity"/>
    <property type="evidence" value="ECO:0007669"/>
    <property type="project" value="UniProtKB-KW"/>
</dbReference>
<accession>A0A1I5BC22</accession>
<evidence type="ECO:0000313" key="3">
    <source>
        <dbReference type="Proteomes" id="UP000199614"/>
    </source>
</evidence>
<name>A0A1I5BC22_PSUAM</name>
<dbReference type="InterPro" id="IPR041633">
    <property type="entry name" value="Polbeta"/>
</dbReference>
<protein>
    <submittedName>
        <fullName evidence="2">Nucleotidyltransferase domain-containing protein</fullName>
    </submittedName>
</protein>
<dbReference type="OrthoDB" id="5176171at2"/>
<dbReference type="CDD" id="cd05403">
    <property type="entry name" value="NT_KNTase_like"/>
    <property type="match status" value="1"/>
</dbReference>
<sequence length="137" mass="14946">MNGMEPVLADLGEVFRAHGVAVAYLFGSRAEGRARDGSDHDVAVLFAADDPAFDATERLAADLATRLGTPVDVVDLARAGLELRGTVAESGRLLLGADEPARVRFEVDARIRWIEFRPVVQETTRSFLRRVAQEGLR</sequence>
<gene>
    <name evidence="2" type="ORF">SAMN05216207_102012</name>
</gene>
<dbReference type="InterPro" id="IPR043519">
    <property type="entry name" value="NT_sf"/>
</dbReference>
<organism evidence="2 3">
    <name type="scientific">Pseudonocardia ammonioxydans</name>
    <dbReference type="NCBI Taxonomy" id="260086"/>
    <lineage>
        <taxon>Bacteria</taxon>
        <taxon>Bacillati</taxon>
        <taxon>Actinomycetota</taxon>
        <taxon>Actinomycetes</taxon>
        <taxon>Pseudonocardiales</taxon>
        <taxon>Pseudonocardiaceae</taxon>
        <taxon>Pseudonocardia</taxon>
    </lineage>
</organism>
<evidence type="ECO:0000313" key="2">
    <source>
        <dbReference type="EMBL" id="SFN72190.1"/>
    </source>
</evidence>
<proteinExistence type="predicted"/>